<feature type="transmembrane region" description="Helical" evidence="8">
    <location>
        <begin position="272"/>
        <end position="293"/>
    </location>
</feature>
<feature type="transmembrane region" description="Helical" evidence="8">
    <location>
        <begin position="380"/>
        <end position="398"/>
    </location>
</feature>
<organism evidence="10">
    <name type="scientific">Alexandrium monilatum</name>
    <dbReference type="NCBI Taxonomy" id="311494"/>
    <lineage>
        <taxon>Eukaryota</taxon>
        <taxon>Sar</taxon>
        <taxon>Alveolata</taxon>
        <taxon>Dinophyceae</taxon>
        <taxon>Gonyaulacales</taxon>
        <taxon>Pyrocystaceae</taxon>
        <taxon>Alexandrium</taxon>
    </lineage>
</organism>
<evidence type="ECO:0000256" key="4">
    <source>
        <dbReference type="ARBA" id="ARBA00022989"/>
    </source>
</evidence>
<feature type="region of interest" description="Disordered" evidence="7">
    <location>
        <begin position="1"/>
        <end position="36"/>
    </location>
</feature>
<feature type="transmembrane region" description="Helical" evidence="8">
    <location>
        <begin position="440"/>
        <end position="461"/>
    </location>
</feature>
<evidence type="ECO:0000256" key="1">
    <source>
        <dbReference type="ARBA" id="ARBA00004141"/>
    </source>
</evidence>
<keyword evidence="5 8" id="KW-0472">Membrane</keyword>
<feature type="region of interest" description="Disordered" evidence="7">
    <location>
        <begin position="300"/>
        <end position="319"/>
    </location>
</feature>
<evidence type="ECO:0000256" key="3">
    <source>
        <dbReference type="ARBA" id="ARBA00022692"/>
    </source>
</evidence>
<protein>
    <recommendedName>
        <fullName evidence="9">Major facilitator superfamily (MFS) profile domain-containing protein</fullName>
    </recommendedName>
</protein>
<reference evidence="10" key="1">
    <citation type="submission" date="2021-01" db="EMBL/GenBank/DDBJ databases">
        <authorList>
            <person name="Corre E."/>
            <person name="Pelletier E."/>
            <person name="Niang G."/>
            <person name="Scheremetjew M."/>
            <person name="Finn R."/>
            <person name="Kale V."/>
            <person name="Holt S."/>
            <person name="Cochrane G."/>
            <person name="Meng A."/>
            <person name="Brown T."/>
            <person name="Cohen L."/>
        </authorList>
    </citation>
    <scope>NUCLEOTIDE SEQUENCE</scope>
    <source>
        <strain evidence="10">CCMP3105</strain>
    </source>
</reference>
<feature type="transmembrane region" description="Helical" evidence="8">
    <location>
        <begin position="112"/>
        <end position="133"/>
    </location>
</feature>
<keyword evidence="4 8" id="KW-1133">Transmembrane helix</keyword>
<proteinExistence type="inferred from homology"/>
<feature type="transmembrane region" description="Helical" evidence="8">
    <location>
        <begin position="410"/>
        <end position="428"/>
    </location>
</feature>
<comment type="similarity">
    <text evidence="6">Belongs to the major facilitator superfamily. Spinster (TC 2.A.1.49) family.</text>
</comment>
<feature type="transmembrane region" description="Helical" evidence="8">
    <location>
        <begin position="245"/>
        <end position="266"/>
    </location>
</feature>
<feature type="transmembrane region" description="Helical" evidence="8">
    <location>
        <begin position="341"/>
        <end position="360"/>
    </location>
</feature>
<dbReference type="InterPro" id="IPR011701">
    <property type="entry name" value="MFS"/>
</dbReference>
<keyword evidence="3 8" id="KW-0812">Transmembrane</keyword>
<keyword evidence="2" id="KW-0813">Transport</keyword>
<dbReference type="PANTHER" id="PTHR23505">
    <property type="entry name" value="SPINSTER"/>
    <property type="match status" value="1"/>
</dbReference>
<dbReference type="InterPro" id="IPR036259">
    <property type="entry name" value="MFS_trans_sf"/>
</dbReference>
<dbReference type="PROSITE" id="PS50850">
    <property type="entry name" value="MFS"/>
    <property type="match status" value="1"/>
</dbReference>
<feature type="transmembrane region" description="Helical" evidence="8">
    <location>
        <begin position="188"/>
        <end position="212"/>
    </location>
</feature>
<feature type="domain" description="Major facilitator superfamily (MFS) profile" evidence="9">
    <location>
        <begin position="111"/>
        <end position="529"/>
    </location>
</feature>
<feature type="compositionally biased region" description="Low complexity" evidence="7">
    <location>
        <begin position="16"/>
        <end position="35"/>
    </location>
</feature>
<evidence type="ECO:0000313" key="10">
    <source>
        <dbReference type="EMBL" id="CAE4662992.1"/>
    </source>
</evidence>
<dbReference type="EMBL" id="HBNR01085288">
    <property type="protein sequence ID" value="CAE4662992.1"/>
    <property type="molecule type" value="Transcribed_RNA"/>
</dbReference>
<dbReference type="InterPro" id="IPR020846">
    <property type="entry name" value="MFS_dom"/>
</dbReference>
<evidence type="ECO:0000259" key="9">
    <source>
        <dbReference type="PROSITE" id="PS50850"/>
    </source>
</evidence>
<dbReference type="Gene3D" id="1.20.1250.20">
    <property type="entry name" value="MFS general substrate transporter like domains"/>
    <property type="match status" value="1"/>
</dbReference>
<feature type="transmembrane region" description="Helical" evidence="8">
    <location>
        <begin position="157"/>
        <end position="176"/>
    </location>
</feature>
<dbReference type="GO" id="GO:0016020">
    <property type="term" value="C:membrane"/>
    <property type="evidence" value="ECO:0007669"/>
    <property type="project" value="UniProtKB-SubCell"/>
</dbReference>
<evidence type="ECO:0000256" key="8">
    <source>
        <dbReference type="SAM" id="Phobius"/>
    </source>
</evidence>
<dbReference type="GO" id="GO:0022857">
    <property type="term" value="F:transmembrane transporter activity"/>
    <property type="evidence" value="ECO:0007669"/>
    <property type="project" value="InterPro"/>
</dbReference>
<gene>
    <name evidence="10" type="ORF">AMON00008_LOCUS61058</name>
</gene>
<evidence type="ECO:0000256" key="7">
    <source>
        <dbReference type="SAM" id="MobiDB-lite"/>
    </source>
</evidence>
<sequence>MVGAAVQPGRTDRAALLHPAASAAAPQPSRRTLARPLPPAPCRAALAATASVGMAVVCHSSRRGSRPTAFARKGCSAGHGGSGVSTAMAARRGEDSGGGQPLWSLESPRVQLLAVLVLIFVANQACRALPYYLVDFGTTAAPEYAMNAALAFSSAEYGFYATLGFTVPFTLASLVAGPLADRSDRVRIVGIAGLLWSVFTASMAGASTYGALLAERGLLAVSQAVTNPAALSLIADLFPEARATANAIFGLGIYVGGGIASLGAAADQGVGWRSTCLAFGAASLAISSLALAAPADPRGESGEAAADADAAAPRGRANSPGGLGELASDTLEAVAPPPARWLLLASWLRFCAGFAILVWLPPVVRARYPGDVESFAFYNSLIKAFAGGASSLSGGLAADALRARGLGERAGAVFAAVSSLLAAPLWFMTLSPDLSFEGCMGLLLVEYLVAEGWLGPAVAALQAAVPPKRRGAAQGVFSALTALGNLLPASLGLLAANDLAFGCQASVAVCYVASAACFVMAAANLPEGGGSEQ</sequence>
<dbReference type="SUPFAM" id="SSF103473">
    <property type="entry name" value="MFS general substrate transporter"/>
    <property type="match status" value="1"/>
</dbReference>
<feature type="transmembrane region" description="Helical" evidence="8">
    <location>
        <begin position="499"/>
        <end position="523"/>
    </location>
</feature>
<dbReference type="Pfam" id="PF07690">
    <property type="entry name" value="MFS_1"/>
    <property type="match status" value="1"/>
</dbReference>
<name>A0A7S4WIE6_9DINO</name>
<evidence type="ECO:0000256" key="5">
    <source>
        <dbReference type="ARBA" id="ARBA00023136"/>
    </source>
</evidence>
<dbReference type="InterPro" id="IPR044770">
    <property type="entry name" value="MFS_spinster-like"/>
</dbReference>
<comment type="subcellular location">
    <subcellularLocation>
        <location evidence="1">Membrane</location>
        <topology evidence="1">Multi-pass membrane protein</topology>
    </subcellularLocation>
</comment>
<evidence type="ECO:0000256" key="6">
    <source>
        <dbReference type="ARBA" id="ARBA00024338"/>
    </source>
</evidence>
<dbReference type="AlphaFoldDB" id="A0A7S4WIE6"/>
<accession>A0A7S4WIE6</accession>
<evidence type="ECO:0000256" key="2">
    <source>
        <dbReference type="ARBA" id="ARBA00022448"/>
    </source>
</evidence>
<feature type="transmembrane region" description="Helical" evidence="8">
    <location>
        <begin position="473"/>
        <end position="493"/>
    </location>
</feature>
<dbReference type="PANTHER" id="PTHR23505:SF79">
    <property type="entry name" value="PROTEIN SPINSTER"/>
    <property type="match status" value="1"/>
</dbReference>